<feature type="transmembrane region" description="Helical" evidence="1">
    <location>
        <begin position="6"/>
        <end position="26"/>
    </location>
</feature>
<organism evidence="2 3">
    <name type="scientific">Klebsiella phage vB_KpP_FBKp27</name>
    <dbReference type="NCBI Taxonomy" id="2801837"/>
    <lineage>
        <taxon>Viruses</taxon>
        <taxon>Duplodnaviria</taxon>
        <taxon>Heunggongvirae</taxon>
        <taxon>Uroviricota</taxon>
        <taxon>Caudoviricetes</taxon>
        <taxon>Schitoviridae</taxon>
        <taxon>Efbeekayvirus</taxon>
        <taxon>Efbeekayvirus Fbkp27</taxon>
    </lineage>
</organism>
<keyword evidence="1" id="KW-1133">Transmembrane helix</keyword>
<feature type="transmembrane region" description="Helical" evidence="1">
    <location>
        <begin position="38"/>
        <end position="58"/>
    </location>
</feature>
<evidence type="ECO:0000313" key="2">
    <source>
        <dbReference type="EMBL" id="QQV91654.1"/>
    </source>
</evidence>
<evidence type="ECO:0000256" key="1">
    <source>
        <dbReference type="SAM" id="Phobius"/>
    </source>
</evidence>
<keyword evidence="1" id="KW-0812">Transmembrane</keyword>
<protein>
    <recommendedName>
        <fullName evidence="4">Holin</fullName>
    </recommendedName>
</protein>
<dbReference type="EMBL" id="MW394388">
    <property type="protein sequence ID" value="QQV91654.1"/>
    <property type="molecule type" value="Genomic_DNA"/>
</dbReference>
<evidence type="ECO:0000313" key="3">
    <source>
        <dbReference type="Proteomes" id="UP000596379"/>
    </source>
</evidence>
<keyword evidence="1" id="KW-0472">Membrane</keyword>
<sequence length="107" mass="11557">MTPDQQQNFYVQLLGALLISTVSGAISVGRRILRYGQVTFVAAATEMSAALLAGYLAWDAYPVVASQLPTGITQPIFTSASAYLGIKIFQYVERLFEGKTSYTGSPK</sequence>
<name>A0A7U0GAJ3_9CAUD</name>
<evidence type="ECO:0008006" key="4">
    <source>
        <dbReference type="Google" id="ProtNLM"/>
    </source>
</evidence>
<dbReference type="Proteomes" id="UP000596379">
    <property type="component" value="Segment"/>
</dbReference>
<reference evidence="2 3" key="1">
    <citation type="submission" date="2020-12" db="EMBL/GenBank/DDBJ databases">
        <title>Genomic characterization of four novel bacteriophages infecting Klebsiella pneumoniae.</title>
        <authorList>
            <person name="Estrada Bonilla B."/>
            <person name="Costa A.R."/>
            <person name="van Rossum T."/>
            <person name="Hagedoorn S."/>
            <person name="Wallinga H."/>
            <person name="Xiao M."/>
            <person name="Song W."/>
            <person name="Haas P.-J."/>
            <person name="Nobrega F.L."/>
            <person name="Brouns S.J.J."/>
        </authorList>
    </citation>
    <scope>NUCLEOTIDE SEQUENCE [LARGE SCALE GENOMIC DNA]</scope>
</reference>
<gene>
    <name evidence="2" type="ORF">vBKpPFBKp27_082</name>
</gene>
<keyword evidence="3" id="KW-1185">Reference proteome</keyword>
<accession>A0A7U0GAJ3</accession>
<proteinExistence type="predicted"/>